<evidence type="ECO:0000256" key="1">
    <source>
        <dbReference type="SAM" id="MobiDB-lite"/>
    </source>
</evidence>
<name>A0A542ZG75_9MICO</name>
<keyword evidence="4" id="KW-1185">Reference proteome</keyword>
<keyword evidence="2" id="KW-0812">Transmembrane</keyword>
<dbReference type="EMBL" id="VFOQ01000001">
    <property type="protein sequence ID" value="TQL59331.1"/>
    <property type="molecule type" value="Genomic_DNA"/>
</dbReference>
<organism evidence="3 4">
    <name type="scientific">Oryzihumus leptocrescens</name>
    <dbReference type="NCBI Taxonomy" id="297536"/>
    <lineage>
        <taxon>Bacteria</taxon>
        <taxon>Bacillati</taxon>
        <taxon>Actinomycetota</taxon>
        <taxon>Actinomycetes</taxon>
        <taxon>Micrococcales</taxon>
        <taxon>Intrasporangiaceae</taxon>
        <taxon>Oryzihumus</taxon>
    </lineage>
</organism>
<feature type="region of interest" description="Disordered" evidence="1">
    <location>
        <begin position="97"/>
        <end position="122"/>
    </location>
</feature>
<keyword evidence="2" id="KW-1133">Transmembrane helix</keyword>
<protein>
    <submittedName>
        <fullName evidence="3">Uncharacterized protein</fullName>
    </submittedName>
</protein>
<evidence type="ECO:0000256" key="2">
    <source>
        <dbReference type="SAM" id="Phobius"/>
    </source>
</evidence>
<proteinExistence type="predicted"/>
<keyword evidence="2" id="KW-0472">Membrane</keyword>
<feature type="transmembrane region" description="Helical" evidence="2">
    <location>
        <begin position="20"/>
        <end position="46"/>
    </location>
</feature>
<gene>
    <name evidence="3" type="ORF">FB474_0685</name>
</gene>
<dbReference type="AlphaFoldDB" id="A0A542ZG75"/>
<feature type="compositionally biased region" description="Gly residues" evidence="1">
    <location>
        <begin position="108"/>
        <end position="122"/>
    </location>
</feature>
<accession>A0A542ZG75</accession>
<comment type="caution">
    <text evidence="3">The sequence shown here is derived from an EMBL/GenBank/DDBJ whole genome shotgun (WGS) entry which is preliminary data.</text>
</comment>
<evidence type="ECO:0000313" key="4">
    <source>
        <dbReference type="Proteomes" id="UP000319514"/>
    </source>
</evidence>
<sequence>MRSCPRVNASRRGVTTMSQLAWAGLLATVCALLAWGEWLMFCVWLVRFTGSSECLKDAAVVARSFRAPRSTGPVGPTATGPLVPGVHNEVLAAAARRRRAGVQTTVRPGGGARTAPGRGTGR</sequence>
<evidence type="ECO:0000313" key="3">
    <source>
        <dbReference type="EMBL" id="TQL59331.1"/>
    </source>
</evidence>
<dbReference type="Proteomes" id="UP000319514">
    <property type="component" value="Unassembled WGS sequence"/>
</dbReference>
<reference evidence="3 4" key="1">
    <citation type="submission" date="2019-06" db="EMBL/GenBank/DDBJ databases">
        <title>Sequencing the genomes of 1000 actinobacteria strains.</title>
        <authorList>
            <person name="Klenk H.-P."/>
        </authorList>
    </citation>
    <scope>NUCLEOTIDE SEQUENCE [LARGE SCALE GENOMIC DNA]</scope>
    <source>
        <strain evidence="3 4">DSM 18082</strain>
    </source>
</reference>